<accession>A0A0F9STP6</accession>
<name>A0A0F9STP6_9ZZZZ</name>
<sequence length="128" mass="14621">MSDETTNGSETNIRRAFRAKLSPGPEETVRTDLWYWSWGARSLISLLPFGKPTRLAIEDMSGFCRRLRAVVRCGLRKRTPSPQEERFLIAFAHAMWSRLQADINNDLVEDYQEAHRAAELQSGATTHV</sequence>
<protein>
    <submittedName>
        <fullName evidence="1">Uncharacterized protein</fullName>
    </submittedName>
</protein>
<evidence type="ECO:0000313" key="1">
    <source>
        <dbReference type="EMBL" id="KKN40296.1"/>
    </source>
</evidence>
<proteinExistence type="predicted"/>
<dbReference type="AlphaFoldDB" id="A0A0F9STP6"/>
<reference evidence="1" key="1">
    <citation type="journal article" date="2015" name="Nature">
        <title>Complex archaea that bridge the gap between prokaryotes and eukaryotes.</title>
        <authorList>
            <person name="Spang A."/>
            <person name="Saw J.H."/>
            <person name="Jorgensen S.L."/>
            <person name="Zaremba-Niedzwiedzka K."/>
            <person name="Martijn J."/>
            <person name="Lind A.E."/>
            <person name="van Eijk R."/>
            <person name="Schleper C."/>
            <person name="Guy L."/>
            <person name="Ettema T.J."/>
        </authorList>
    </citation>
    <scope>NUCLEOTIDE SEQUENCE</scope>
</reference>
<dbReference type="EMBL" id="LAZR01001712">
    <property type="protein sequence ID" value="KKN40296.1"/>
    <property type="molecule type" value="Genomic_DNA"/>
</dbReference>
<gene>
    <name evidence="1" type="ORF">LCGC14_0734520</name>
</gene>
<comment type="caution">
    <text evidence="1">The sequence shown here is derived from an EMBL/GenBank/DDBJ whole genome shotgun (WGS) entry which is preliminary data.</text>
</comment>
<organism evidence="1">
    <name type="scientific">marine sediment metagenome</name>
    <dbReference type="NCBI Taxonomy" id="412755"/>
    <lineage>
        <taxon>unclassified sequences</taxon>
        <taxon>metagenomes</taxon>
        <taxon>ecological metagenomes</taxon>
    </lineage>
</organism>